<evidence type="ECO:0000313" key="4">
    <source>
        <dbReference type="EMBL" id="CAG4972514.1"/>
    </source>
</evidence>
<organism evidence="4 5">
    <name type="scientific">Novilysobacter luteus</name>
    <dbReference type="NCBI Taxonomy" id="2822368"/>
    <lineage>
        <taxon>Bacteria</taxon>
        <taxon>Pseudomonadati</taxon>
        <taxon>Pseudomonadota</taxon>
        <taxon>Gammaproteobacteria</taxon>
        <taxon>Lysobacterales</taxon>
        <taxon>Lysobacteraceae</taxon>
        <taxon>Novilysobacter</taxon>
    </lineage>
</organism>
<evidence type="ECO:0000313" key="5">
    <source>
        <dbReference type="Proteomes" id="UP000680116"/>
    </source>
</evidence>
<evidence type="ECO:0000256" key="2">
    <source>
        <dbReference type="SAM" id="SignalP"/>
    </source>
</evidence>
<keyword evidence="5" id="KW-1185">Reference proteome</keyword>
<evidence type="ECO:0000259" key="3">
    <source>
        <dbReference type="Pfam" id="PF13739"/>
    </source>
</evidence>
<keyword evidence="2" id="KW-0732">Signal</keyword>
<feature type="region of interest" description="Disordered" evidence="1">
    <location>
        <begin position="26"/>
        <end position="53"/>
    </location>
</feature>
<dbReference type="RefSeq" id="WP_215220150.1">
    <property type="nucleotide sequence ID" value="NZ_OU015430.1"/>
</dbReference>
<accession>A0ABM8UEY5</accession>
<dbReference type="EMBL" id="OU015430">
    <property type="protein sequence ID" value="CAG4972514.1"/>
    <property type="molecule type" value="Genomic_DNA"/>
</dbReference>
<feature type="chain" id="PRO_5047277223" description="Deacetylase PdaC domain-containing protein" evidence="2">
    <location>
        <begin position="25"/>
        <end position="307"/>
    </location>
</feature>
<feature type="domain" description="Deacetylase PdaC" evidence="3">
    <location>
        <begin position="68"/>
        <end position="155"/>
    </location>
</feature>
<name>A0ABM8UEY5_9GAMM</name>
<protein>
    <recommendedName>
        <fullName evidence="3">Deacetylase PdaC domain-containing protein</fullName>
    </recommendedName>
</protein>
<dbReference type="PROSITE" id="PS51257">
    <property type="entry name" value="PROKAR_LIPOPROTEIN"/>
    <property type="match status" value="1"/>
</dbReference>
<proteinExistence type="predicted"/>
<evidence type="ECO:0000256" key="1">
    <source>
        <dbReference type="SAM" id="MobiDB-lite"/>
    </source>
</evidence>
<dbReference type="Gene3D" id="3.30.565.40">
    <property type="entry name" value="Fervidobacterium nodosum Rt17-B1 like"/>
    <property type="match status" value="1"/>
</dbReference>
<dbReference type="Pfam" id="PF13739">
    <property type="entry name" value="PdaC"/>
    <property type="match status" value="1"/>
</dbReference>
<dbReference type="InterPro" id="IPR037126">
    <property type="entry name" value="PdaC/RsiV-like_sf"/>
</dbReference>
<feature type="signal peptide" evidence="2">
    <location>
        <begin position="1"/>
        <end position="24"/>
    </location>
</feature>
<dbReference type="Proteomes" id="UP000680116">
    <property type="component" value="Chromosome"/>
</dbReference>
<gene>
    <name evidence="4" type="ORF">LYB30171_01227</name>
</gene>
<sequence length="307" mass="32493">MKQWNLKSACIAMVLVAGVACDRAAGPDAAGTNAGSERSAVPADGQDGATPAPVEPVELEDVSEATADYIIGITYPQSATKYPRLAAELKAYAETARADLMEAVEARKQGEPAGEGSEGATLYDLSLTFTELVDTPELAAYAADGSMYTGGAHGMPLMERFVWLPQAQQRLTAQELVPTDAGWKAISEHAREQLHTALSQRADADAMSPAERSDLVRNTSRMIEAGTAPKAENFSEFEPLVDDAGRVTGLRFVFAPYQAGPYSDGTRSVEIPSDVLLPNVAPRFRDLFSAAPATDRTAGAPTEGTTP</sequence>
<dbReference type="InterPro" id="IPR025303">
    <property type="entry name" value="PdaC"/>
</dbReference>
<dbReference type="Gene3D" id="3.90.640.20">
    <property type="entry name" value="Heat-shock cognate protein, ATPase"/>
    <property type="match status" value="1"/>
</dbReference>
<reference evidence="4 5" key="1">
    <citation type="submission" date="2021-04" db="EMBL/GenBank/DDBJ databases">
        <authorList>
            <person name="Rodrigo-Torres L."/>
            <person name="Arahal R. D."/>
            <person name="Lucena T."/>
        </authorList>
    </citation>
    <scope>NUCLEOTIDE SEQUENCE [LARGE SCALE GENOMIC DNA]</scope>
    <source>
        <strain evidence="4 5">CECT 30171</strain>
    </source>
</reference>